<dbReference type="Proteomes" id="UP000002297">
    <property type="component" value="Chromosome"/>
</dbReference>
<keyword evidence="5" id="KW-1185">Reference proteome</keyword>
<feature type="domain" description="Secretion system C-terminal sorting" evidence="3">
    <location>
        <begin position="666"/>
        <end position="741"/>
    </location>
</feature>
<keyword evidence="1 2" id="KW-0732">Signal</keyword>
<dbReference type="KEGG" id="cat:CA2559_05520"/>
<dbReference type="NCBIfam" id="TIGR04183">
    <property type="entry name" value="Por_Secre_tail"/>
    <property type="match status" value="1"/>
</dbReference>
<dbReference type="STRING" id="216432.CA2559_05520"/>
<accession>A3U7H6</accession>
<organism evidence="4 5">
    <name type="scientific">Croceibacter atlanticus (strain ATCC BAA-628 / JCM 21780 / CIP 108009 / IAM 15332 / KCTC 12090 / HTCC2559)</name>
    <dbReference type="NCBI Taxonomy" id="216432"/>
    <lineage>
        <taxon>Bacteria</taxon>
        <taxon>Pseudomonadati</taxon>
        <taxon>Bacteroidota</taxon>
        <taxon>Flavobacteriia</taxon>
        <taxon>Flavobacteriales</taxon>
        <taxon>Flavobacteriaceae</taxon>
        <taxon>Croceibacter</taxon>
    </lineage>
</organism>
<proteinExistence type="predicted"/>
<dbReference type="Pfam" id="PF18962">
    <property type="entry name" value="Por_Secre_tail"/>
    <property type="match status" value="1"/>
</dbReference>
<evidence type="ECO:0000256" key="2">
    <source>
        <dbReference type="SAM" id="SignalP"/>
    </source>
</evidence>
<feature type="signal peptide" evidence="2">
    <location>
        <begin position="1"/>
        <end position="19"/>
    </location>
</feature>
<dbReference type="InterPro" id="IPR026444">
    <property type="entry name" value="Secre_tail"/>
</dbReference>
<dbReference type="InterPro" id="IPR013783">
    <property type="entry name" value="Ig-like_fold"/>
</dbReference>
<dbReference type="OrthoDB" id="9792152at2"/>
<sequence length="742" mass="81095">MKKITLFVLLCCFVFSGFSQENLWQLVEASKIEQSSQFLRRSNPTKFSLYTLNLNSLSNTLSKTHLSKAKDVLLKFPLADGNFETFRVTENSNFQDGLQASHPNIRAYKGVSLKNKSTIINFSVSPTMGLNAMITSGKFGSFYIDTYTKDKATYMAYERQNLPAPDEAFQCEVIGNSALNQLPNSSSSKNANDGVLRNYRLALACTGEYAQFHLDAAGIPITDITTPDSEKKAVVLEAMNVSMTRVNGIYERDISIHMDIVDNNEDIIFLNFATDPYVNEDGVSMLATNQATCDGIIGEENYDIGHVYSTGGGGVAFLGVPCSLQKAGGVTGLPEPTGDPYWVDYVSHEMGHQFGANHTQNNDCQRNGSTSMEPGSASTILGYAGICAPNVQTNSDAHFHAISIDEIWNYVNTQDCEVQTPTGNTAPQAIAPADFTIPASTPFQLDAIGIDSDNDELTYCWEQIDEEIGEVMPPDPTNTLGPMFRSLPPTTERTRFMPDMLTVMQGLSANIWEVVPSVNRTMEFRVTVRDNAPNGASSASDDVIVTVDSSSGPFIITSQNTETTWEPGSSQTITWDVANTDQAPINTTNVNILFSEDDGITFPTTLASNVPNDGSQDITAPNLLTTTARVKIVPVGNSYFDVNDAPITIDGVLATTDINENFGTTIYPNPSTGNFTVQFNPLAKQDISIALIDIRGRLITTKHFSHQESFNRTLNFSQASKGVYFIKITNGDYQITEKIVIK</sequence>
<reference evidence="4 5" key="1">
    <citation type="journal article" date="2010" name="J. Bacteriol.">
        <title>The complete genome sequence of Croceibacter atlanticus HTCC2559T.</title>
        <authorList>
            <person name="Oh H.M."/>
            <person name="Kang I."/>
            <person name="Ferriera S."/>
            <person name="Giovannoni S.J."/>
            <person name="Cho J.C."/>
        </authorList>
    </citation>
    <scope>NUCLEOTIDE SEQUENCE [LARGE SCALE GENOMIC DNA]</scope>
    <source>
        <strain evidence="5">ATCC BAA-628 / HTCC2559 / KCTC 12090</strain>
    </source>
</reference>
<dbReference type="Pfam" id="PF13582">
    <property type="entry name" value="Reprolysin_3"/>
    <property type="match status" value="1"/>
</dbReference>
<evidence type="ECO:0000313" key="4">
    <source>
        <dbReference type="EMBL" id="EAP88193.1"/>
    </source>
</evidence>
<dbReference type="AlphaFoldDB" id="A3U7H6"/>
<dbReference type="eggNOG" id="COG1470">
    <property type="taxonomic scope" value="Bacteria"/>
</dbReference>
<dbReference type="InterPro" id="IPR024079">
    <property type="entry name" value="MetalloPept_cat_dom_sf"/>
</dbReference>
<dbReference type="SUPFAM" id="SSF55486">
    <property type="entry name" value="Metalloproteases ('zincins'), catalytic domain"/>
    <property type="match status" value="1"/>
</dbReference>
<evidence type="ECO:0000256" key="1">
    <source>
        <dbReference type="ARBA" id="ARBA00022729"/>
    </source>
</evidence>
<dbReference type="Gene3D" id="2.60.40.10">
    <property type="entry name" value="Immunoglobulins"/>
    <property type="match status" value="1"/>
</dbReference>
<dbReference type="RefSeq" id="WP_013186868.1">
    <property type="nucleotide sequence ID" value="NC_014230.1"/>
</dbReference>
<feature type="chain" id="PRO_5002659894" description="Secretion system C-terminal sorting domain-containing protein" evidence="2">
    <location>
        <begin position="20"/>
        <end position="742"/>
    </location>
</feature>
<dbReference type="EMBL" id="CP002046">
    <property type="protein sequence ID" value="EAP88193.1"/>
    <property type="molecule type" value="Genomic_DNA"/>
</dbReference>
<evidence type="ECO:0000313" key="5">
    <source>
        <dbReference type="Proteomes" id="UP000002297"/>
    </source>
</evidence>
<name>A3U7H6_CROAH</name>
<gene>
    <name evidence="4" type="ordered locus">CA2559_05520</name>
</gene>
<dbReference type="GO" id="GO:0008237">
    <property type="term" value="F:metallopeptidase activity"/>
    <property type="evidence" value="ECO:0007669"/>
    <property type="project" value="InterPro"/>
</dbReference>
<evidence type="ECO:0000259" key="3">
    <source>
        <dbReference type="Pfam" id="PF18962"/>
    </source>
</evidence>
<dbReference type="HOGENOM" id="CLU_006954_2_0_10"/>
<dbReference type="GeneID" id="89452891"/>
<protein>
    <recommendedName>
        <fullName evidence="3">Secretion system C-terminal sorting domain-containing protein</fullName>
    </recommendedName>
</protein>
<dbReference type="Gene3D" id="3.40.390.10">
    <property type="entry name" value="Collagenase (Catalytic Domain)"/>
    <property type="match status" value="1"/>
</dbReference>
<dbReference type="eggNOG" id="COG4935">
    <property type="taxonomic scope" value="Bacteria"/>
</dbReference>